<accession>A0AAV4B8D1</accession>
<dbReference type="InterPro" id="IPR013216">
    <property type="entry name" value="Methyltransf_11"/>
</dbReference>
<evidence type="ECO:0000313" key="2">
    <source>
        <dbReference type="EMBL" id="GFO19646.1"/>
    </source>
</evidence>
<dbReference type="Pfam" id="PF08241">
    <property type="entry name" value="Methyltransf_11"/>
    <property type="match status" value="1"/>
</dbReference>
<dbReference type="PANTHER" id="PTHR43591">
    <property type="entry name" value="METHYLTRANSFERASE"/>
    <property type="match status" value="1"/>
</dbReference>
<dbReference type="Gene3D" id="3.40.50.150">
    <property type="entry name" value="Vaccinia Virus protein VP39"/>
    <property type="match status" value="1"/>
</dbReference>
<evidence type="ECO:0000313" key="3">
    <source>
        <dbReference type="Proteomes" id="UP000735302"/>
    </source>
</evidence>
<reference evidence="2 3" key="1">
    <citation type="journal article" date="2021" name="Elife">
        <title>Chloroplast acquisition without the gene transfer in kleptoplastic sea slugs, Plakobranchus ocellatus.</title>
        <authorList>
            <person name="Maeda T."/>
            <person name="Takahashi S."/>
            <person name="Yoshida T."/>
            <person name="Shimamura S."/>
            <person name="Takaki Y."/>
            <person name="Nagai Y."/>
            <person name="Toyoda A."/>
            <person name="Suzuki Y."/>
            <person name="Arimoto A."/>
            <person name="Ishii H."/>
            <person name="Satoh N."/>
            <person name="Nishiyama T."/>
            <person name="Hasebe M."/>
            <person name="Maruyama T."/>
            <person name="Minagawa J."/>
            <person name="Obokata J."/>
            <person name="Shigenobu S."/>
        </authorList>
    </citation>
    <scope>NUCLEOTIDE SEQUENCE [LARGE SCALE GENOMIC DNA]</scope>
</reference>
<gene>
    <name evidence="2" type="ORF">PoB_004615100</name>
</gene>
<comment type="caution">
    <text evidence="2">The sequence shown here is derived from an EMBL/GenBank/DDBJ whole genome shotgun (WGS) entry which is preliminary data.</text>
</comment>
<dbReference type="PANTHER" id="PTHR43591:SF101">
    <property type="entry name" value="METHYLTRANSFERASE-LIKE PROTEIN 27"/>
    <property type="match status" value="1"/>
</dbReference>
<keyword evidence="3" id="KW-1185">Reference proteome</keyword>
<dbReference type="SUPFAM" id="SSF53335">
    <property type="entry name" value="S-adenosyl-L-methionine-dependent methyltransferases"/>
    <property type="match status" value="1"/>
</dbReference>
<keyword evidence="2" id="KW-0830">Ubiquinone</keyword>
<evidence type="ECO:0000259" key="1">
    <source>
        <dbReference type="Pfam" id="PF08241"/>
    </source>
</evidence>
<dbReference type="EMBL" id="BLXT01005078">
    <property type="protein sequence ID" value="GFO19646.1"/>
    <property type="molecule type" value="Genomic_DNA"/>
</dbReference>
<name>A0AAV4B8D1_9GAST</name>
<sequence>MTEENLTTEYLHNTFLDPEKGVVETTKIYDQLAEQYNEIVSKYQYNGPRHVVETLASMIGDRNRAGMKIMDLGCGTGLVGEALYAAGFTQLDGADPSQGMLDVARSKGVYGELLCAYVGVGDEKLPIPDNSYDALTIAGSMGVNMMPCEGIYEMQRLVKPGGYVINIVRQETVNDIEGFKDRLEPMMSEMEKAGKWKFVSRVLFPDYLVDQGGVIFTHQVC</sequence>
<organism evidence="2 3">
    <name type="scientific">Plakobranchus ocellatus</name>
    <dbReference type="NCBI Taxonomy" id="259542"/>
    <lineage>
        <taxon>Eukaryota</taxon>
        <taxon>Metazoa</taxon>
        <taxon>Spiralia</taxon>
        <taxon>Lophotrochozoa</taxon>
        <taxon>Mollusca</taxon>
        <taxon>Gastropoda</taxon>
        <taxon>Heterobranchia</taxon>
        <taxon>Euthyneura</taxon>
        <taxon>Panpulmonata</taxon>
        <taxon>Sacoglossa</taxon>
        <taxon>Placobranchoidea</taxon>
        <taxon>Plakobranchidae</taxon>
        <taxon>Plakobranchus</taxon>
    </lineage>
</organism>
<proteinExistence type="predicted"/>
<dbReference type="GO" id="GO:0008757">
    <property type="term" value="F:S-adenosylmethionine-dependent methyltransferase activity"/>
    <property type="evidence" value="ECO:0007669"/>
    <property type="project" value="InterPro"/>
</dbReference>
<feature type="domain" description="Methyltransferase type 11" evidence="1">
    <location>
        <begin position="71"/>
        <end position="165"/>
    </location>
</feature>
<dbReference type="Proteomes" id="UP000735302">
    <property type="component" value="Unassembled WGS sequence"/>
</dbReference>
<dbReference type="AlphaFoldDB" id="A0AAV4B8D1"/>
<dbReference type="CDD" id="cd02440">
    <property type="entry name" value="AdoMet_MTases"/>
    <property type="match status" value="1"/>
</dbReference>
<dbReference type="InterPro" id="IPR029063">
    <property type="entry name" value="SAM-dependent_MTases_sf"/>
</dbReference>
<protein>
    <submittedName>
        <fullName evidence="2">Ubiquinone/menaquinone biosynthesis c-methyltransferase ubie</fullName>
    </submittedName>
</protein>